<dbReference type="GO" id="GO:0032012">
    <property type="term" value="P:regulation of ARF protein signal transduction"/>
    <property type="evidence" value="ECO:0007669"/>
    <property type="project" value="InterPro"/>
</dbReference>
<evidence type="ECO:0000259" key="2">
    <source>
        <dbReference type="PROSITE" id="PS50190"/>
    </source>
</evidence>
<dbReference type="InterPro" id="IPR035999">
    <property type="entry name" value="Sec7_dom_sf"/>
</dbReference>
<dbReference type="OrthoDB" id="430364at2759"/>
<dbReference type="GO" id="GO:0005085">
    <property type="term" value="F:guanyl-nucleotide exchange factor activity"/>
    <property type="evidence" value="ECO:0007669"/>
    <property type="project" value="InterPro"/>
</dbReference>
<dbReference type="Gene3D" id="1.10.220.20">
    <property type="match status" value="1"/>
</dbReference>
<feature type="compositionally biased region" description="Low complexity" evidence="1">
    <location>
        <begin position="992"/>
        <end position="1021"/>
    </location>
</feature>
<dbReference type="RefSeq" id="XP_009547143.1">
    <property type="nucleotide sequence ID" value="XM_009548848.1"/>
</dbReference>
<feature type="compositionally biased region" description="Basic and acidic residues" evidence="1">
    <location>
        <begin position="80"/>
        <end position="97"/>
    </location>
</feature>
<feature type="compositionally biased region" description="Basic and acidic residues" evidence="1">
    <location>
        <begin position="945"/>
        <end position="959"/>
    </location>
</feature>
<dbReference type="PANTHER" id="PTHR10663:SF405">
    <property type="entry name" value="ARF GUANINE NUCLEOTIDE EXCHANGE FACTOR SYT1"/>
    <property type="match status" value="1"/>
</dbReference>
<dbReference type="InterPro" id="IPR000904">
    <property type="entry name" value="Sec7_dom"/>
</dbReference>
<keyword evidence="4" id="KW-1185">Reference proteome</keyword>
<dbReference type="SUPFAM" id="SSF50729">
    <property type="entry name" value="PH domain-like"/>
    <property type="match status" value="1"/>
</dbReference>
<dbReference type="PROSITE" id="PS50190">
    <property type="entry name" value="SEC7"/>
    <property type="match status" value="1"/>
</dbReference>
<accession>W4K3S5</accession>
<protein>
    <recommendedName>
        <fullName evidence="2">SEC7 domain-containing protein</fullName>
    </recommendedName>
</protein>
<dbReference type="PANTHER" id="PTHR10663">
    <property type="entry name" value="GUANYL-NUCLEOTIDE EXCHANGE FACTOR"/>
    <property type="match status" value="1"/>
</dbReference>
<dbReference type="EMBL" id="KI925459">
    <property type="protein sequence ID" value="ETW80384.1"/>
    <property type="molecule type" value="Genomic_DNA"/>
</dbReference>
<feature type="region of interest" description="Disordered" evidence="1">
    <location>
        <begin position="19"/>
        <end position="173"/>
    </location>
</feature>
<feature type="compositionally biased region" description="Polar residues" evidence="1">
    <location>
        <begin position="845"/>
        <end position="860"/>
    </location>
</feature>
<feature type="compositionally biased region" description="Basic and acidic residues" evidence="1">
    <location>
        <begin position="372"/>
        <end position="381"/>
    </location>
</feature>
<dbReference type="eggNOG" id="KOG0928">
    <property type="taxonomic scope" value="Eukaryota"/>
</dbReference>
<feature type="compositionally biased region" description="Polar residues" evidence="1">
    <location>
        <begin position="329"/>
        <end position="339"/>
    </location>
</feature>
<feature type="compositionally biased region" description="Polar residues" evidence="1">
    <location>
        <begin position="1554"/>
        <end position="1569"/>
    </location>
</feature>
<feature type="compositionally biased region" description="Basic residues" evidence="1">
    <location>
        <begin position="306"/>
        <end position="316"/>
    </location>
</feature>
<dbReference type="GeneID" id="20666802"/>
<dbReference type="SMART" id="SM00222">
    <property type="entry name" value="Sec7"/>
    <property type="match status" value="1"/>
</dbReference>
<feature type="region of interest" description="Disordered" evidence="1">
    <location>
        <begin position="760"/>
        <end position="860"/>
    </location>
</feature>
<dbReference type="InterPro" id="IPR023394">
    <property type="entry name" value="Sec7_C_sf"/>
</dbReference>
<organism evidence="3 4">
    <name type="scientific">Heterobasidion irregulare (strain TC 32-1)</name>
    <dbReference type="NCBI Taxonomy" id="747525"/>
    <lineage>
        <taxon>Eukaryota</taxon>
        <taxon>Fungi</taxon>
        <taxon>Dikarya</taxon>
        <taxon>Basidiomycota</taxon>
        <taxon>Agaricomycotina</taxon>
        <taxon>Agaricomycetes</taxon>
        <taxon>Russulales</taxon>
        <taxon>Bondarzewiaceae</taxon>
        <taxon>Heterobasidion</taxon>
        <taxon>Heterobasidion annosum species complex</taxon>
    </lineage>
</organism>
<dbReference type="Gene3D" id="1.10.1000.11">
    <property type="entry name" value="Arf Nucleotide-binding Site Opener,domain 2"/>
    <property type="match status" value="1"/>
</dbReference>
<evidence type="ECO:0000256" key="1">
    <source>
        <dbReference type="SAM" id="MobiDB-lite"/>
    </source>
</evidence>
<feature type="region of interest" description="Disordered" evidence="1">
    <location>
        <begin position="880"/>
        <end position="1024"/>
    </location>
</feature>
<evidence type="ECO:0000313" key="3">
    <source>
        <dbReference type="EMBL" id="ETW80384.1"/>
    </source>
</evidence>
<dbReference type="InParanoid" id="W4K3S5"/>
<feature type="compositionally biased region" description="Low complexity" evidence="1">
    <location>
        <begin position="880"/>
        <end position="894"/>
    </location>
</feature>
<feature type="region of interest" description="Disordered" evidence="1">
    <location>
        <begin position="465"/>
        <end position="487"/>
    </location>
</feature>
<evidence type="ECO:0000313" key="4">
    <source>
        <dbReference type="Proteomes" id="UP000030671"/>
    </source>
</evidence>
<feature type="region of interest" description="Disordered" evidence="1">
    <location>
        <begin position="1541"/>
        <end position="1598"/>
    </location>
</feature>
<dbReference type="STRING" id="747525.W4K3S5"/>
<feature type="compositionally biased region" description="Low complexity" evidence="1">
    <location>
        <begin position="931"/>
        <end position="944"/>
    </location>
</feature>
<dbReference type="SUPFAM" id="SSF48425">
    <property type="entry name" value="Sec7 domain"/>
    <property type="match status" value="1"/>
</dbReference>
<dbReference type="KEGG" id="hir:HETIRDRAFT_122981"/>
<dbReference type="Proteomes" id="UP000030671">
    <property type="component" value="Unassembled WGS sequence"/>
</dbReference>
<feature type="domain" description="SEC7" evidence="2">
    <location>
        <begin position="1139"/>
        <end position="1339"/>
    </location>
</feature>
<feature type="region of interest" description="Disordered" evidence="1">
    <location>
        <begin position="286"/>
        <end position="453"/>
    </location>
</feature>
<feature type="compositionally biased region" description="Low complexity" evidence="1">
    <location>
        <begin position="1541"/>
        <end position="1553"/>
    </location>
</feature>
<dbReference type="HOGENOM" id="CLU_001294_0_0_1"/>
<feature type="compositionally biased region" description="Acidic residues" evidence="1">
    <location>
        <begin position="529"/>
        <end position="539"/>
    </location>
</feature>
<feature type="compositionally biased region" description="Low complexity" evidence="1">
    <location>
        <begin position="340"/>
        <end position="351"/>
    </location>
</feature>
<feature type="compositionally biased region" description="Low complexity" evidence="1">
    <location>
        <begin position="826"/>
        <end position="840"/>
    </location>
</feature>
<proteinExistence type="predicted"/>
<feature type="compositionally biased region" description="Basic and acidic residues" evidence="1">
    <location>
        <begin position="41"/>
        <end position="57"/>
    </location>
</feature>
<feature type="region of interest" description="Disordered" evidence="1">
    <location>
        <begin position="642"/>
        <end position="703"/>
    </location>
</feature>
<reference evidence="3 4" key="1">
    <citation type="journal article" date="2012" name="New Phytol.">
        <title>Insight into trade-off between wood decay and parasitism from the genome of a fungal forest pathogen.</title>
        <authorList>
            <person name="Olson A."/>
            <person name="Aerts A."/>
            <person name="Asiegbu F."/>
            <person name="Belbahri L."/>
            <person name="Bouzid O."/>
            <person name="Broberg A."/>
            <person name="Canback B."/>
            <person name="Coutinho P.M."/>
            <person name="Cullen D."/>
            <person name="Dalman K."/>
            <person name="Deflorio G."/>
            <person name="van Diepen L.T."/>
            <person name="Dunand C."/>
            <person name="Duplessis S."/>
            <person name="Durling M."/>
            <person name="Gonthier P."/>
            <person name="Grimwood J."/>
            <person name="Fossdal C.G."/>
            <person name="Hansson D."/>
            <person name="Henrissat B."/>
            <person name="Hietala A."/>
            <person name="Himmelstrand K."/>
            <person name="Hoffmeister D."/>
            <person name="Hogberg N."/>
            <person name="James T.Y."/>
            <person name="Karlsson M."/>
            <person name="Kohler A."/>
            <person name="Kues U."/>
            <person name="Lee Y.H."/>
            <person name="Lin Y.C."/>
            <person name="Lind M."/>
            <person name="Lindquist E."/>
            <person name="Lombard V."/>
            <person name="Lucas S."/>
            <person name="Lunden K."/>
            <person name="Morin E."/>
            <person name="Murat C."/>
            <person name="Park J."/>
            <person name="Raffaello T."/>
            <person name="Rouze P."/>
            <person name="Salamov A."/>
            <person name="Schmutz J."/>
            <person name="Solheim H."/>
            <person name="Stahlberg J."/>
            <person name="Velez H."/>
            <person name="de Vries R.P."/>
            <person name="Wiebenga A."/>
            <person name="Woodward S."/>
            <person name="Yakovlev I."/>
            <person name="Garbelotto M."/>
            <person name="Martin F."/>
            <person name="Grigoriev I.V."/>
            <person name="Stenlid J."/>
        </authorList>
    </citation>
    <scope>NUCLEOTIDE SEQUENCE [LARGE SCALE GENOMIC DNA]</scope>
    <source>
        <strain evidence="3 4">TC 32-1</strain>
    </source>
</reference>
<sequence length="1691" mass="185363">MEQPSAAEQRAVAVAKLKRAASLPRTVDGRRPPMHAGAVSEGERSQVEKVEESKLDDNSPPMSDVGAVIDRQEEENPEYEAEKEGSEAKAEDGKTEEEGAITSPPQTPLPFEEPIPKTKRRSRSRSRGRGSKDFKNKTRALQSPIPNPSTANDSSPDEDPNPPLIQFNGFTSPPLMSPIPSHFALLQQRMFASPEPGMMYPGTSPPTPMLPTLQDIQREALQRGLFRSNSAAARLIALQQLTAEAYDPMAAMHMPAQGKLGRNNTVAGGERADARRAMMRRLGERLREADEAQTSGGEEVPVAPPPKRKRRSRRGSTNRPAVVDDRELSSTTTPNTPIVPSSSLPLSLGDLPDPPRPPSGARSPTPNARSSSIERSREDALAKLLGSPTTSYEYETAMERRGVVVEEDDMPERLSPPRPPFSNLPKTPVRGGDGRKPHTSDAPSSFLSDSPGIGVPVYLSDASDRQNEMFPSSPFATPLKEKSGVEDEEEVLFQMNGDMSQQLPWNNGYEREISWVADPVPDSRRIPINDDDEFDDEEPAVPVPVDTGSAEPAFDEEDEALSQPLYSRSQDSVHEHETSPGPVVLDEPPSPFSAVPMQVHPSTDSSFRVYPARLSVATPVHPELSSANSEYVDWDDRVVVPDNSGKKNGEGGTISKWDKVKNAFVRTGSNGGRRSRTNSIRERNPNTDSSVSRESGASLTSSSKADKGRFLVLTIHVLATLFPSSPGAVSPVPPPSTEHMHKYNDAKLFPFPGMKKLEEQMKRSAGQPFNASSPDIIFAPNSEDISPLSSTSSQTPQASPEFHRDRKLSHQASDSRLLPKFSAFNSPQSLSSAPSTSSHPEYFNISPSSTNGTGWLNSKLPTNREGVKKWLTAKKIFSSQSSQPSYPSLQISPPIVDPRSKAASKKPSLSDLLKGRKENEIMADWEDISKTPTSTSGSTLLGRGSVKDGRESTTPKDPVDIPSANSPNGEAQYALYPSRHDDPTVPLPSPPDLTSTTPDPMSSLDEYPIRSSTSTLSSDRSPAVMVQSQSSVVLERLDEMLNRSSKGSSEASLIDDPPRQLVWSSAVLQVANSNTVKDRFLFLFNDILVIAKPVLLDQDSLLDSTKPSPLDRKFMVKSVVQLRQLRFTADRDDPQTKAYNTSIANRHPLIRTFAVQFTKEPDHAISTFFEKTGTRDDAVVLGRVLFKTLDLDRARLGSYLSRRTSKVVLKAYIDGFGFSGIRLDRALRVFLQSLHIPASSRSSHSNPMDYMVDAFASRWYEANAGIVAYDKDLAVRVARALVQLNEVLHGGIVQEPGPLGPLKRNVTNRDFIDAFRRYDPRCLVSDALLDKMYTSIRREPLSQARNSATTTSPDFTITLKRPVPPRLTYRMQSEPIILRIPQPDPNLTIVLHGQDLIFDPPTLTFTRSAEASFRITGTSLGLKTISFSRSGQAALLYSGLPLSSPIVVERSFMRNTFQVAFLNHAQQKKKYMFSVDDPVLRHNWTANLKHYADLANANAAREPPPSRFRRAAEEIAFRVLQETLISYEDSEWDKAVRSLSASPAPLSTPGSSSQLAVNQNGNGSAQPVSALSPRRSRLEGGSSHVRSKSRSQIYHRSGPGMVEQQQLDMLLAASPTPDEVMDQEVQIENVARLWSGKELEMVCTQNSLVALALERVGAGADESLPIFVASSLLSSGRTSTLSISFVVFSPV</sequence>
<name>W4K3S5_HETIT</name>
<feature type="region of interest" description="Disordered" evidence="1">
    <location>
        <begin position="521"/>
        <end position="603"/>
    </location>
</feature>
<feature type="compositionally biased region" description="Polar residues" evidence="1">
    <location>
        <begin position="686"/>
        <end position="703"/>
    </location>
</feature>
<dbReference type="Pfam" id="PF01369">
    <property type="entry name" value="Sec7"/>
    <property type="match status" value="1"/>
</dbReference>
<gene>
    <name evidence="3" type="ORF">HETIRDRAFT_122981</name>
</gene>
<feature type="compositionally biased region" description="Basic residues" evidence="1">
    <location>
        <begin position="117"/>
        <end position="129"/>
    </location>
</feature>
<feature type="compositionally biased region" description="Low complexity" evidence="1">
    <location>
        <begin position="786"/>
        <end position="800"/>
    </location>
</feature>